<dbReference type="PANTHER" id="PTHR30329">
    <property type="entry name" value="STATOR ELEMENT OF FLAGELLAR MOTOR COMPLEX"/>
    <property type="match status" value="1"/>
</dbReference>
<evidence type="ECO:0000256" key="1">
    <source>
        <dbReference type="ARBA" id="ARBA00004442"/>
    </source>
</evidence>
<dbReference type="PROSITE" id="PS51257">
    <property type="entry name" value="PROKAR_LIPOPROTEIN"/>
    <property type="match status" value="1"/>
</dbReference>
<dbReference type="Pfam" id="PF00691">
    <property type="entry name" value="OmpA"/>
    <property type="match status" value="1"/>
</dbReference>
<comment type="caution">
    <text evidence="5">The sequence shown here is derived from an EMBL/GenBank/DDBJ whole genome shotgun (WGS) entry which is preliminary data.</text>
</comment>
<keyword evidence="3" id="KW-0998">Cell outer membrane</keyword>
<dbReference type="PANTHER" id="PTHR30329:SF21">
    <property type="entry name" value="LIPOPROTEIN YIAD-RELATED"/>
    <property type="match status" value="1"/>
</dbReference>
<protein>
    <recommendedName>
        <fullName evidence="4">OmpA-like domain-containing protein</fullName>
    </recommendedName>
</protein>
<dbReference type="PROSITE" id="PS51123">
    <property type="entry name" value="OMPA_2"/>
    <property type="match status" value="1"/>
</dbReference>
<proteinExistence type="predicted"/>
<dbReference type="GO" id="GO:0009279">
    <property type="term" value="C:cell outer membrane"/>
    <property type="evidence" value="ECO:0007669"/>
    <property type="project" value="UniProtKB-SubCell"/>
</dbReference>
<dbReference type="AlphaFoldDB" id="A0A0F9NV97"/>
<dbReference type="Gene3D" id="3.30.1330.60">
    <property type="entry name" value="OmpA-like domain"/>
    <property type="match status" value="1"/>
</dbReference>
<evidence type="ECO:0000256" key="2">
    <source>
        <dbReference type="ARBA" id="ARBA00023136"/>
    </source>
</evidence>
<keyword evidence="2" id="KW-0472">Membrane</keyword>
<dbReference type="PRINTS" id="PR01021">
    <property type="entry name" value="OMPADOMAIN"/>
</dbReference>
<comment type="subcellular location">
    <subcellularLocation>
        <location evidence="1">Cell outer membrane</location>
    </subcellularLocation>
</comment>
<sequence>MCMQVRLLIVAAFSLFVAGCGTVHNAIGPDSPRSSLRDSLDAPYKVSMDNSAFCEIDRPIAEEPKVIRVADFYHAVLYFKLDSTQFSTQSLQQSAEIYQQILSRNKSQKITLIGHTDTLASSSYNDALSDRRANKVKDDLLGLGIDSDRINTVADGEKHLKIPTQDNTAEQLNRRVEIDIR</sequence>
<accession>A0A0F9NV97</accession>
<name>A0A0F9NV97_9ZZZZ</name>
<evidence type="ECO:0000256" key="3">
    <source>
        <dbReference type="ARBA" id="ARBA00023237"/>
    </source>
</evidence>
<dbReference type="InterPro" id="IPR006665">
    <property type="entry name" value="OmpA-like"/>
</dbReference>
<dbReference type="CDD" id="cd07185">
    <property type="entry name" value="OmpA_C-like"/>
    <property type="match status" value="1"/>
</dbReference>
<dbReference type="EMBL" id="LAZR01002973">
    <property type="protein sequence ID" value="KKN23415.1"/>
    <property type="molecule type" value="Genomic_DNA"/>
</dbReference>
<dbReference type="SUPFAM" id="SSF103088">
    <property type="entry name" value="OmpA-like"/>
    <property type="match status" value="1"/>
</dbReference>
<reference evidence="5" key="1">
    <citation type="journal article" date="2015" name="Nature">
        <title>Complex archaea that bridge the gap between prokaryotes and eukaryotes.</title>
        <authorList>
            <person name="Spang A."/>
            <person name="Saw J.H."/>
            <person name="Jorgensen S.L."/>
            <person name="Zaremba-Niedzwiedzka K."/>
            <person name="Martijn J."/>
            <person name="Lind A.E."/>
            <person name="van Eijk R."/>
            <person name="Schleper C."/>
            <person name="Guy L."/>
            <person name="Ettema T.J."/>
        </authorList>
    </citation>
    <scope>NUCLEOTIDE SEQUENCE</scope>
</reference>
<gene>
    <name evidence="5" type="ORF">LCGC14_0905200</name>
</gene>
<organism evidence="5">
    <name type="scientific">marine sediment metagenome</name>
    <dbReference type="NCBI Taxonomy" id="412755"/>
    <lineage>
        <taxon>unclassified sequences</taxon>
        <taxon>metagenomes</taxon>
        <taxon>ecological metagenomes</taxon>
    </lineage>
</organism>
<dbReference type="InterPro" id="IPR050330">
    <property type="entry name" value="Bact_OuterMem_StrucFunc"/>
</dbReference>
<dbReference type="InterPro" id="IPR036737">
    <property type="entry name" value="OmpA-like_sf"/>
</dbReference>
<evidence type="ECO:0000259" key="4">
    <source>
        <dbReference type="PROSITE" id="PS51123"/>
    </source>
</evidence>
<dbReference type="InterPro" id="IPR006664">
    <property type="entry name" value="OMP_bac"/>
</dbReference>
<evidence type="ECO:0000313" key="5">
    <source>
        <dbReference type="EMBL" id="KKN23415.1"/>
    </source>
</evidence>
<feature type="domain" description="OmpA-like" evidence="4">
    <location>
        <begin position="66"/>
        <end position="181"/>
    </location>
</feature>